<feature type="signal peptide" evidence="1">
    <location>
        <begin position="1"/>
        <end position="20"/>
    </location>
</feature>
<gene>
    <name evidence="2" type="ORF">SNR37_003574</name>
</gene>
<dbReference type="RefSeq" id="WP_329775315.1">
    <property type="nucleotide sequence ID" value="NZ_JAYDYW010000007.1"/>
</dbReference>
<keyword evidence="1" id="KW-0732">Signal</keyword>
<protein>
    <recommendedName>
        <fullName evidence="4">PEP-CTERM protein-sorting domain-containing protein</fullName>
    </recommendedName>
</protein>
<accession>A0ABU7G425</accession>
<evidence type="ECO:0000313" key="3">
    <source>
        <dbReference type="Proteomes" id="UP001310248"/>
    </source>
</evidence>
<evidence type="ECO:0000313" key="2">
    <source>
        <dbReference type="EMBL" id="MEE1674142.1"/>
    </source>
</evidence>
<dbReference type="Proteomes" id="UP001310248">
    <property type="component" value="Unassembled WGS sequence"/>
</dbReference>
<dbReference type="EMBL" id="JAYDYW010000007">
    <property type="protein sequence ID" value="MEE1674142.1"/>
    <property type="molecule type" value="Genomic_DNA"/>
</dbReference>
<feature type="chain" id="PRO_5047456361" description="PEP-CTERM protein-sorting domain-containing protein" evidence="1">
    <location>
        <begin position="21"/>
        <end position="237"/>
    </location>
</feature>
<comment type="caution">
    <text evidence="2">The sequence shown here is derived from an EMBL/GenBank/DDBJ whole genome shotgun (WGS) entry which is preliminary data.</text>
</comment>
<evidence type="ECO:0008006" key="4">
    <source>
        <dbReference type="Google" id="ProtNLM"/>
    </source>
</evidence>
<sequence length="237" mass="25923">MNFVSHALLLTACISFSSHAGIIYTIEAPGIQDSQISGPSYTESFDSLSTSQLNNGYQNAFGEYTVDKGQAKVVNFGVYGGAHGEGKYLFIPNRSAVELSFNQAVGYFGFWWSAGDKGNQLSISTQSEQLSFNTEQILDAAVLDPAHYGSPTSVKGNKREPYGYINLFAESEADKITAIRFYGRNFETDNHTVSIQREAITGRSLAPATVSEPKTWWLVGLGLALLLLSQRRPKRTA</sequence>
<keyword evidence="3" id="KW-1185">Reference proteome</keyword>
<organism evidence="2 3">
    <name type="scientific">Agarivorans aestuarii</name>
    <dbReference type="NCBI Taxonomy" id="1563703"/>
    <lineage>
        <taxon>Bacteria</taxon>
        <taxon>Pseudomonadati</taxon>
        <taxon>Pseudomonadota</taxon>
        <taxon>Gammaproteobacteria</taxon>
        <taxon>Alteromonadales</taxon>
        <taxon>Alteromonadaceae</taxon>
        <taxon>Agarivorans</taxon>
    </lineage>
</organism>
<evidence type="ECO:0000256" key="1">
    <source>
        <dbReference type="SAM" id="SignalP"/>
    </source>
</evidence>
<name>A0ABU7G425_9ALTE</name>
<reference evidence="3" key="1">
    <citation type="submission" date="2023-07" db="EMBL/GenBank/DDBJ databases">
        <title>Draft genome sequence of Agarivorans aestuarii strain ZMCS4, a CAZymes producing bacteria isolated from the marine brown algae Clodostephus spongiosus.</title>
        <authorList>
            <person name="Lorente B."/>
            <person name="Cabral C."/>
            <person name="Frias J."/>
            <person name="Faria J."/>
            <person name="Toubarro D."/>
        </authorList>
    </citation>
    <scope>NUCLEOTIDE SEQUENCE [LARGE SCALE GENOMIC DNA]</scope>
    <source>
        <strain evidence="3">ZMCS4</strain>
    </source>
</reference>
<proteinExistence type="predicted"/>